<dbReference type="Pfam" id="PF13649">
    <property type="entry name" value="Methyltransf_25"/>
    <property type="match status" value="1"/>
</dbReference>
<dbReference type="InterPro" id="IPR050723">
    <property type="entry name" value="CFA/CMAS"/>
</dbReference>
<dbReference type="Gene3D" id="2.20.25.110">
    <property type="entry name" value="S-adenosyl-L-methionine-dependent methyltransferases"/>
    <property type="match status" value="1"/>
</dbReference>
<dbReference type="PANTHER" id="PTHR43667">
    <property type="entry name" value="CYCLOPROPANE-FATTY-ACYL-PHOSPHOLIPID SYNTHASE"/>
    <property type="match status" value="1"/>
</dbReference>
<gene>
    <name evidence="2" type="ORF">FYJ59_08275</name>
</gene>
<dbReference type="InterPro" id="IPR029063">
    <property type="entry name" value="SAM-dependent_MTases_sf"/>
</dbReference>
<evidence type="ECO:0000313" key="3">
    <source>
        <dbReference type="Proteomes" id="UP000476055"/>
    </source>
</evidence>
<name>A0A6L5YJA2_9FIRM</name>
<proteinExistence type="predicted"/>
<reference evidence="2 3" key="1">
    <citation type="submission" date="2019-08" db="EMBL/GenBank/DDBJ databases">
        <title>In-depth cultivation of the pig gut microbiome towards novel bacterial diversity and tailored functional studies.</title>
        <authorList>
            <person name="Wylensek D."/>
            <person name="Hitch T.C.A."/>
            <person name="Clavel T."/>
        </authorList>
    </citation>
    <scope>NUCLEOTIDE SEQUENCE [LARGE SCALE GENOMIC DNA]</scope>
    <source>
        <strain evidence="2 3">WCA3-601-WT-6H</strain>
    </source>
</reference>
<feature type="domain" description="Methyltransferase" evidence="1">
    <location>
        <begin position="26"/>
        <end position="122"/>
    </location>
</feature>
<dbReference type="CDD" id="cd02440">
    <property type="entry name" value="AdoMet_MTases"/>
    <property type="match status" value="1"/>
</dbReference>
<dbReference type="PANTHER" id="PTHR43667:SF2">
    <property type="entry name" value="FATTY ACID C-METHYL TRANSFERASE"/>
    <property type="match status" value="1"/>
</dbReference>
<keyword evidence="2" id="KW-0489">Methyltransferase</keyword>
<dbReference type="Proteomes" id="UP000476055">
    <property type="component" value="Unassembled WGS sequence"/>
</dbReference>
<accession>A0A6L5YJA2</accession>
<protein>
    <submittedName>
        <fullName evidence="2">Class I SAM-dependent methyltransferase</fullName>
    </submittedName>
</protein>
<dbReference type="SUPFAM" id="SSF53335">
    <property type="entry name" value="S-adenosyl-L-methionine-dependent methyltransferases"/>
    <property type="match status" value="1"/>
</dbReference>
<dbReference type="GO" id="GO:0032259">
    <property type="term" value="P:methylation"/>
    <property type="evidence" value="ECO:0007669"/>
    <property type="project" value="UniProtKB-KW"/>
</dbReference>
<keyword evidence="2" id="KW-0808">Transferase</keyword>
<organism evidence="2 3">
    <name type="scientific">Waltera intestinalis</name>
    <dbReference type="NCBI Taxonomy" id="2606635"/>
    <lineage>
        <taxon>Bacteria</taxon>
        <taxon>Bacillati</taxon>
        <taxon>Bacillota</taxon>
        <taxon>Clostridia</taxon>
        <taxon>Lachnospirales</taxon>
        <taxon>Lachnospiraceae</taxon>
        <taxon>Waltera</taxon>
    </lineage>
</organism>
<dbReference type="EMBL" id="VUMU01000008">
    <property type="protein sequence ID" value="MST58229.1"/>
    <property type="molecule type" value="Genomic_DNA"/>
</dbReference>
<evidence type="ECO:0000313" key="2">
    <source>
        <dbReference type="EMBL" id="MST58229.1"/>
    </source>
</evidence>
<comment type="caution">
    <text evidence="2">The sequence shown here is derived from an EMBL/GenBank/DDBJ whole genome shotgun (WGS) entry which is preliminary data.</text>
</comment>
<keyword evidence="3" id="KW-1185">Reference proteome</keyword>
<evidence type="ECO:0000259" key="1">
    <source>
        <dbReference type="Pfam" id="PF13649"/>
    </source>
</evidence>
<dbReference type="Gene3D" id="3.40.50.150">
    <property type="entry name" value="Vaccinia Virus protein VP39"/>
    <property type="match status" value="1"/>
</dbReference>
<dbReference type="AlphaFoldDB" id="A0A6L5YJA2"/>
<dbReference type="GO" id="GO:0008168">
    <property type="term" value="F:methyltransferase activity"/>
    <property type="evidence" value="ECO:0007669"/>
    <property type="project" value="UniProtKB-KW"/>
</dbReference>
<dbReference type="InterPro" id="IPR041698">
    <property type="entry name" value="Methyltransf_25"/>
</dbReference>
<sequence length="233" mass="26447">MSWVEDTKSEVDFLIDQLKLQGNEKILDLACGYGRHSLELARRGYDVTGIDITSEYIEYATGQAEKEGLKAKFLCMDIREVNMKEKFDVVINMADGAIGYLENDMENMKIFEVVSNALKIGGKHFMDIMNGSYAETHFPCKLWDEGEKCLTLSAFEWDKKSKIMLYGQVDYPYGEPLCKPEMKEGNPIRLYTISEISKIFSTLGMSVCKSYADYTGKASSDKDIQLMVYSVRG</sequence>